<dbReference type="RefSeq" id="WP_281448467.1">
    <property type="nucleotide sequence ID" value="NZ_JASBAO010000001.1"/>
</dbReference>
<gene>
    <name evidence="1" type="ORF">QJV27_08315</name>
</gene>
<comment type="caution">
    <text evidence="1">The sequence shown here is derived from an EMBL/GenBank/DDBJ whole genome shotgun (WGS) entry which is preliminary data.</text>
</comment>
<organism evidence="1 2">
    <name type="scientific">Commensalibacter oyaizuii</name>
    <dbReference type="NCBI Taxonomy" id="3043873"/>
    <lineage>
        <taxon>Bacteria</taxon>
        <taxon>Pseudomonadati</taxon>
        <taxon>Pseudomonadota</taxon>
        <taxon>Alphaproteobacteria</taxon>
        <taxon>Acetobacterales</taxon>
        <taxon>Acetobacteraceae</taxon>
    </lineage>
</organism>
<evidence type="ECO:0000313" key="2">
    <source>
        <dbReference type="Proteomes" id="UP001431634"/>
    </source>
</evidence>
<accession>A0ABT6Q2L1</accession>
<reference evidence="1" key="1">
    <citation type="submission" date="2023-05" db="EMBL/GenBank/DDBJ databases">
        <title>Whole genome sequence of Commensalibacter sp.</title>
        <authorList>
            <person name="Charoenyingcharoen P."/>
            <person name="Yukphan P."/>
        </authorList>
    </citation>
    <scope>NUCLEOTIDE SEQUENCE</scope>
    <source>
        <strain evidence="1">TBRC 16381</strain>
    </source>
</reference>
<proteinExistence type="predicted"/>
<evidence type="ECO:0000313" key="1">
    <source>
        <dbReference type="EMBL" id="MDI2091371.1"/>
    </source>
</evidence>
<dbReference type="EMBL" id="JASBAO010000001">
    <property type="protein sequence ID" value="MDI2091371.1"/>
    <property type="molecule type" value="Genomic_DNA"/>
</dbReference>
<keyword evidence="2" id="KW-1185">Reference proteome</keyword>
<protein>
    <submittedName>
        <fullName evidence="1">HrgA protein</fullName>
    </submittedName>
</protein>
<name>A0ABT6Q2L1_9PROT</name>
<dbReference type="Proteomes" id="UP001431634">
    <property type="component" value="Unassembled WGS sequence"/>
</dbReference>
<sequence>MQNTSQLNKVIAFLRSHPNQRFTAREIAIALVGQYPEYYDYKRQNSKQKFVSDNDFINQIVAEISSHTTRILRNNSNSLIETQDQPRPRKYWFNHNADNEPSYTQDQILEQEIDIEEVDSKSESEIKSEQDLYPLLIQYLRNSDLYSMRLNEKRSKNNHGKHGNRWLHPDIVAMQPIPDKWHTLVQTCVQAGGGDMIHLWSFEVKKTITRSTVREYFFQTVSNSGWANYGYLVCVKIEEGGTEEELRMLSSLHGIGVIRLDIENPSESEILIPAQFKIQPDWQSINRLVEENKDMEIFMTRVASYYRSGLLLK</sequence>